<evidence type="ECO:0000256" key="4">
    <source>
        <dbReference type="ARBA" id="ARBA00022490"/>
    </source>
</evidence>
<evidence type="ECO:0000313" key="6">
    <source>
        <dbReference type="EMBL" id="CAD5112635.1"/>
    </source>
</evidence>
<dbReference type="Gene3D" id="1.25.40.10">
    <property type="entry name" value="Tetratricopeptide repeat domain"/>
    <property type="match status" value="1"/>
</dbReference>
<protein>
    <recommendedName>
        <fullName evidence="3">KIF-binding protein</fullName>
    </recommendedName>
</protein>
<organism evidence="6 7">
    <name type="scientific">Dimorphilus gyrociliatus</name>
    <dbReference type="NCBI Taxonomy" id="2664684"/>
    <lineage>
        <taxon>Eukaryota</taxon>
        <taxon>Metazoa</taxon>
        <taxon>Spiralia</taxon>
        <taxon>Lophotrochozoa</taxon>
        <taxon>Annelida</taxon>
        <taxon>Polychaeta</taxon>
        <taxon>Polychaeta incertae sedis</taxon>
        <taxon>Dinophilidae</taxon>
        <taxon>Dimorphilus</taxon>
    </lineage>
</organism>
<gene>
    <name evidence="6" type="ORF">DGYR_LOCUS1744</name>
</gene>
<sequence length="572" mass="66906">MATDKYFAEIADKMKEAMRLADTEYKFDPEDFPYRSKYKSREILNEIKTILDNRESDSEESNDRITCLLAAVHMYLGINYVDCEEISSGQEHFEKALAVLEPWKYNEKAFSVYLKTANQLGILWANRQQVSSALKYFEIVEEMYNTFDRLENVPLTVDEITLIKEEETKENRILEIEDTFTHTLYYYAQLYCRDDTDKAANYCKLTLQRQLKYSNNFDHIDWAVNAATLSQYYLPNNNYKIARNCLAAASYILSQAPSPEIPLDVDPNSQVALDAKEKIQKCSADIRRCGVKYGLLLLENSWKIVMNQMEETAETDEEDIFKFDLELDEQIACRHAKSFDEAKKLFLQVQNYLNEAKDFYKLDSHCSDHIEIIQDYSKLFKFLSYFEPDLERQCKMHKRRIDMLTGVLNELNPQHYLLVCRQLQYEIAEIYSAMLDLKLALIESGQKTPDPKSVNKVNQLSNQGIIYYDKFIQSFNNPEGKTPDKIPTEDERPFLIAWFCKGRLFSKIIESNPNIRAKNVQKTIDCYKVLVDYCYNHKETEDKVKDELGICIEMINILPAKIQNILAAHHSW</sequence>
<evidence type="ECO:0000256" key="1">
    <source>
        <dbReference type="ARBA" id="ARBA00004245"/>
    </source>
</evidence>
<dbReference type="GO" id="GO:0005856">
    <property type="term" value="C:cytoskeleton"/>
    <property type="evidence" value="ECO:0007669"/>
    <property type="project" value="UniProtKB-SubCell"/>
</dbReference>
<dbReference type="PANTHER" id="PTHR46321:SF1">
    <property type="entry name" value="KIF-BINDING PROTEIN"/>
    <property type="match status" value="1"/>
</dbReference>
<dbReference type="GO" id="GO:0000226">
    <property type="term" value="P:microtubule cytoskeleton organization"/>
    <property type="evidence" value="ECO:0007669"/>
    <property type="project" value="TreeGrafter"/>
</dbReference>
<comment type="subcellular location">
    <subcellularLocation>
        <location evidence="1">Cytoplasm</location>
        <location evidence="1">Cytoskeleton</location>
    </subcellularLocation>
</comment>
<dbReference type="Proteomes" id="UP000549394">
    <property type="component" value="Unassembled WGS sequence"/>
</dbReference>
<dbReference type="InterPro" id="IPR011990">
    <property type="entry name" value="TPR-like_helical_dom_sf"/>
</dbReference>
<dbReference type="EMBL" id="CAJFCJ010000002">
    <property type="protein sequence ID" value="CAD5112635.1"/>
    <property type="molecule type" value="Genomic_DNA"/>
</dbReference>
<proteinExistence type="inferred from homology"/>
<evidence type="ECO:0000256" key="5">
    <source>
        <dbReference type="ARBA" id="ARBA00023212"/>
    </source>
</evidence>
<comment type="caution">
    <text evidence="6">The sequence shown here is derived from an EMBL/GenBank/DDBJ whole genome shotgun (WGS) entry which is preliminary data.</text>
</comment>
<dbReference type="PANTHER" id="PTHR46321">
    <property type="entry name" value="KIF1-BINDING PROTEIN"/>
    <property type="match status" value="1"/>
</dbReference>
<dbReference type="OrthoDB" id="409897at2759"/>
<keyword evidence="5" id="KW-0206">Cytoskeleton</keyword>
<evidence type="ECO:0000313" key="7">
    <source>
        <dbReference type="Proteomes" id="UP000549394"/>
    </source>
</evidence>
<dbReference type="GO" id="GO:0021952">
    <property type="term" value="P:central nervous system projection neuron axonogenesis"/>
    <property type="evidence" value="ECO:0007669"/>
    <property type="project" value="TreeGrafter"/>
</dbReference>
<evidence type="ECO:0000256" key="3">
    <source>
        <dbReference type="ARBA" id="ARBA00016840"/>
    </source>
</evidence>
<dbReference type="AlphaFoldDB" id="A0A7I8VBP3"/>
<name>A0A7I8VBP3_9ANNE</name>
<evidence type="ECO:0000256" key="2">
    <source>
        <dbReference type="ARBA" id="ARBA00010305"/>
    </source>
</evidence>
<keyword evidence="4" id="KW-0963">Cytoplasm</keyword>
<accession>A0A7I8VBP3</accession>
<keyword evidence="7" id="KW-1185">Reference proteome</keyword>
<dbReference type="Pfam" id="PF12309">
    <property type="entry name" value="KBP_C"/>
    <property type="match status" value="1"/>
</dbReference>
<comment type="similarity">
    <text evidence="2">Belongs to the KIF-binding protein family.</text>
</comment>
<dbReference type="InterPro" id="IPR022083">
    <property type="entry name" value="KBP"/>
</dbReference>
<reference evidence="6 7" key="1">
    <citation type="submission" date="2020-08" db="EMBL/GenBank/DDBJ databases">
        <authorList>
            <person name="Hejnol A."/>
        </authorList>
    </citation>
    <scope>NUCLEOTIDE SEQUENCE [LARGE SCALE GENOMIC DNA]</scope>
</reference>
<dbReference type="GO" id="GO:1990535">
    <property type="term" value="P:neuron projection maintenance"/>
    <property type="evidence" value="ECO:0007669"/>
    <property type="project" value="TreeGrafter"/>
</dbReference>